<accession>M7XLA0</accession>
<gene>
    <name evidence="8" type="ORF">C943_00036</name>
</gene>
<keyword evidence="3" id="KW-1003">Cell membrane</keyword>
<dbReference type="GO" id="GO:0008324">
    <property type="term" value="F:monoatomic cation transmembrane transporter activity"/>
    <property type="evidence" value="ECO:0007669"/>
    <property type="project" value="InterPro"/>
</dbReference>
<evidence type="ECO:0000256" key="7">
    <source>
        <dbReference type="SAM" id="Phobius"/>
    </source>
</evidence>
<feature type="transmembrane region" description="Helical" evidence="7">
    <location>
        <begin position="12"/>
        <end position="39"/>
    </location>
</feature>
<evidence type="ECO:0000256" key="1">
    <source>
        <dbReference type="ARBA" id="ARBA00004651"/>
    </source>
</evidence>
<organism evidence="8 9">
    <name type="scientific">Mariniradius saccharolyticus AK6</name>
    <dbReference type="NCBI Taxonomy" id="1239962"/>
    <lineage>
        <taxon>Bacteria</taxon>
        <taxon>Pseudomonadati</taxon>
        <taxon>Bacteroidota</taxon>
        <taxon>Cytophagia</taxon>
        <taxon>Cytophagales</taxon>
        <taxon>Cyclobacteriaceae</taxon>
        <taxon>Mariniradius</taxon>
    </lineage>
</organism>
<dbReference type="EMBL" id="AMZY02000001">
    <property type="protein sequence ID" value="EMS35263.1"/>
    <property type="molecule type" value="Genomic_DNA"/>
</dbReference>
<evidence type="ECO:0000256" key="6">
    <source>
        <dbReference type="ARBA" id="ARBA00023136"/>
    </source>
</evidence>
<dbReference type="STRING" id="1239962.C943_00036"/>
<evidence type="ECO:0000256" key="4">
    <source>
        <dbReference type="ARBA" id="ARBA00022692"/>
    </source>
</evidence>
<keyword evidence="9" id="KW-1185">Reference proteome</keyword>
<dbReference type="OrthoDB" id="9800498at2"/>
<dbReference type="Proteomes" id="UP000010953">
    <property type="component" value="Unassembled WGS sequence"/>
</dbReference>
<comment type="subcellular location">
    <subcellularLocation>
        <location evidence="1">Cell membrane</location>
        <topology evidence="1">Multi-pass membrane protein</topology>
    </subcellularLocation>
</comment>
<dbReference type="InParanoid" id="M7XLA0"/>
<keyword evidence="5 7" id="KW-1133">Transmembrane helix</keyword>
<keyword evidence="6 7" id="KW-0472">Membrane</keyword>
<evidence type="ECO:0000256" key="3">
    <source>
        <dbReference type="ARBA" id="ARBA00022475"/>
    </source>
</evidence>
<feature type="transmembrane region" description="Helical" evidence="7">
    <location>
        <begin position="51"/>
        <end position="70"/>
    </location>
</feature>
<dbReference type="GO" id="GO:0005886">
    <property type="term" value="C:plasma membrane"/>
    <property type="evidence" value="ECO:0007669"/>
    <property type="project" value="UniProtKB-SubCell"/>
</dbReference>
<evidence type="ECO:0000256" key="2">
    <source>
        <dbReference type="ARBA" id="ARBA00006228"/>
    </source>
</evidence>
<dbReference type="RefSeq" id="WP_008623175.1">
    <property type="nucleotide sequence ID" value="NZ_AMZY02000001.1"/>
</dbReference>
<comment type="caution">
    <text evidence="8">The sequence shown here is derived from an EMBL/GenBank/DDBJ whole genome shotgun (WGS) entry which is preliminary data.</text>
</comment>
<dbReference type="eggNOG" id="COG1863">
    <property type="taxonomic scope" value="Bacteria"/>
</dbReference>
<name>M7XLA0_9BACT</name>
<dbReference type="AlphaFoldDB" id="M7XLA0"/>
<dbReference type="PANTHER" id="PTHR34584">
    <property type="entry name" value="NA(+)/H(+) ANTIPORTER SUBUNIT E1"/>
    <property type="match status" value="1"/>
</dbReference>
<dbReference type="PANTHER" id="PTHR34584:SF1">
    <property type="entry name" value="NA(+)_H(+) ANTIPORTER SUBUNIT E1"/>
    <property type="match status" value="1"/>
</dbReference>
<keyword evidence="4 7" id="KW-0812">Transmembrane</keyword>
<reference evidence="8" key="1">
    <citation type="submission" date="2013-01" db="EMBL/GenBank/DDBJ databases">
        <title>Genome assembly of Mariniradius saccharolyticus AK6.</title>
        <authorList>
            <person name="Vaidya B."/>
            <person name="Khatri I."/>
            <person name="Tanuku N.R.S."/>
            <person name="Subramanian S."/>
            <person name="Pinnaka A."/>
        </authorList>
    </citation>
    <scope>NUCLEOTIDE SEQUENCE [LARGE SCALE GENOMIC DNA]</scope>
    <source>
        <strain evidence="8">AK6</strain>
    </source>
</reference>
<evidence type="ECO:0000313" key="9">
    <source>
        <dbReference type="Proteomes" id="UP000010953"/>
    </source>
</evidence>
<proteinExistence type="inferred from homology"/>
<comment type="similarity">
    <text evidence="2">Belongs to the CPA3 antiporters (TC 2.A.63) subunit E family.</text>
</comment>
<dbReference type="PIRSF" id="PIRSF019239">
    <property type="entry name" value="MrpE"/>
    <property type="match status" value="1"/>
</dbReference>
<dbReference type="FunCoup" id="M7XLA0">
    <property type="interactions" value="10"/>
</dbReference>
<evidence type="ECO:0000256" key="5">
    <source>
        <dbReference type="ARBA" id="ARBA00022989"/>
    </source>
</evidence>
<dbReference type="InterPro" id="IPR002758">
    <property type="entry name" value="Cation_antiport_E"/>
</dbReference>
<sequence>MNKSLLLNNFLLAVIWVIATGVATAENFIFGFIIGLGILWITATKKSDRKYFVILPKLVYFLLFLVWKLILSNISTVKESLYSKSKLEPGIVKVPLTLKDEFHIVTLANLVSLTPGTMVMDISDDKKVMYIHVMHLEDKDKFIRELKEDFENKLVELFA</sequence>
<dbReference type="Pfam" id="PF01899">
    <property type="entry name" value="MNHE"/>
    <property type="match status" value="1"/>
</dbReference>
<protein>
    <submittedName>
        <fullName evidence="8">Na(+) H(+) antiporter subunit E</fullName>
    </submittedName>
</protein>
<evidence type="ECO:0000313" key="8">
    <source>
        <dbReference type="EMBL" id="EMS35263.1"/>
    </source>
</evidence>